<dbReference type="SUPFAM" id="SSF48452">
    <property type="entry name" value="TPR-like"/>
    <property type="match status" value="1"/>
</dbReference>
<feature type="repeat" description="TPR" evidence="1">
    <location>
        <begin position="200"/>
        <end position="233"/>
    </location>
</feature>
<feature type="domain" description="Glycosyltransferase 2-like" evidence="2">
    <location>
        <begin position="9"/>
        <end position="109"/>
    </location>
</feature>
<keyword evidence="3" id="KW-0808">Transferase</keyword>
<evidence type="ECO:0000259" key="2">
    <source>
        <dbReference type="Pfam" id="PF00535"/>
    </source>
</evidence>
<proteinExistence type="predicted"/>
<dbReference type="CDD" id="cd02511">
    <property type="entry name" value="Beta4Glucosyltransferase"/>
    <property type="match status" value="1"/>
</dbReference>
<dbReference type="InterPro" id="IPR001173">
    <property type="entry name" value="Glyco_trans_2-like"/>
</dbReference>
<reference evidence="3 4" key="1">
    <citation type="submission" date="2020-02" db="EMBL/GenBank/DDBJ databases">
        <authorList>
            <person name="Hogendoorn C."/>
        </authorList>
    </citation>
    <scope>NUCLEOTIDE SEQUENCE [LARGE SCALE GENOMIC DNA]</scope>
    <source>
        <strain evidence="3">R501</strain>
    </source>
</reference>
<evidence type="ECO:0000313" key="4">
    <source>
        <dbReference type="Proteomes" id="UP000503399"/>
    </source>
</evidence>
<dbReference type="Pfam" id="PF13181">
    <property type="entry name" value="TPR_8"/>
    <property type="match status" value="1"/>
</dbReference>
<dbReference type="Pfam" id="PF00535">
    <property type="entry name" value="Glycos_transf_2"/>
    <property type="match status" value="1"/>
</dbReference>
<dbReference type="Gene3D" id="1.25.40.10">
    <property type="entry name" value="Tetratricopeptide repeat domain"/>
    <property type="match status" value="2"/>
</dbReference>
<dbReference type="SMART" id="SM00028">
    <property type="entry name" value="TPR"/>
    <property type="match status" value="4"/>
</dbReference>
<evidence type="ECO:0000313" key="3">
    <source>
        <dbReference type="EMBL" id="CAB1128035.1"/>
    </source>
</evidence>
<dbReference type="PANTHER" id="PTHR43630:SF2">
    <property type="entry name" value="GLYCOSYLTRANSFERASE"/>
    <property type="match status" value="1"/>
</dbReference>
<dbReference type="PROSITE" id="PS50005">
    <property type="entry name" value="TPR"/>
    <property type="match status" value="1"/>
</dbReference>
<dbReference type="AlphaFoldDB" id="A0A6F8ZE55"/>
<dbReference type="SUPFAM" id="SSF53448">
    <property type="entry name" value="Nucleotide-diphospho-sugar transferases"/>
    <property type="match status" value="1"/>
</dbReference>
<evidence type="ECO:0000256" key="1">
    <source>
        <dbReference type="PROSITE-ProRule" id="PRU00339"/>
    </source>
</evidence>
<protein>
    <submittedName>
        <fullName evidence="3">Glycosyl transferase family 2</fullName>
    </submittedName>
</protein>
<dbReference type="GO" id="GO:0016740">
    <property type="term" value="F:transferase activity"/>
    <property type="evidence" value="ECO:0007669"/>
    <property type="project" value="UniProtKB-KW"/>
</dbReference>
<dbReference type="EMBL" id="LR778114">
    <property type="protein sequence ID" value="CAB1128035.1"/>
    <property type="molecule type" value="Genomic_DNA"/>
</dbReference>
<accession>A0A6F8ZE55</accession>
<keyword evidence="1" id="KW-0802">TPR repeat</keyword>
<name>A0A6F8ZE55_9FIRM</name>
<gene>
    <name evidence="3" type="ORF">R50_0529</name>
</gene>
<organism evidence="3 4">
    <name type="scientific">Candidatus Hydrogenisulfobacillus filiaventi</name>
    <dbReference type="NCBI Taxonomy" id="2707344"/>
    <lineage>
        <taxon>Bacteria</taxon>
        <taxon>Bacillati</taxon>
        <taxon>Bacillota</taxon>
        <taxon>Clostridia</taxon>
        <taxon>Eubacteriales</taxon>
        <taxon>Clostridiales Family XVII. Incertae Sedis</taxon>
        <taxon>Candidatus Hydrogenisulfobacillus</taxon>
    </lineage>
</organism>
<dbReference type="Proteomes" id="UP000503399">
    <property type="component" value="Chromosome"/>
</dbReference>
<dbReference type="InterPro" id="IPR011990">
    <property type="entry name" value="TPR-like_helical_dom_sf"/>
</dbReference>
<keyword evidence="4" id="KW-1185">Reference proteome</keyword>
<sequence length="416" mass="46571">MGSSGITLAMIVRDEAAFLPRCLASAAAVVDAMVVVDTGSRDDSPAIARRFGATVLHHPWHQDFAEARNVALEAVRTPWVLVLDADEELVRDDLPRLRAAVETPYADAYNLRVVSLADRSENISEALVSRLFRADPRIRYTGAIHEQIIPSVTAAGLRLDVLNVRILHYGYLTQVVRARDKVQRNLSLLKALVRRQPGDAYARWQLAQTYLQAGEYDTALREVQQAMRLIGPTEPLQPLFILTRAKAYWMLKNHRRAHQVLREGLTFFPAYTDFVYTDGLIAMDEHDYARAEAAFLKAVQMGEPKGFLQTETGIGTFKALFRLAQIALLQGDSRKATATLLKCVQVQPYFRDAWQLLLRLLADNPPEVVGRSVALVLPPDRILEAFAIWPELTPAEARLVDWAREQLPGDTAGVTR</sequence>
<dbReference type="Gene3D" id="3.90.550.10">
    <property type="entry name" value="Spore Coat Polysaccharide Biosynthesis Protein SpsA, Chain A"/>
    <property type="match status" value="1"/>
</dbReference>
<dbReference type="InterPro" id="IPR019734">
    <property type="entry name" value="TPR_rpt"/>
</dbReference>
<dbReference type="InterPro" id="IPR029044">
    <property type="entry name" value="Nucleotide-diphossugar_trans"/>
</dbReference>
<dbReference type="KEGG" id="hfv:R50_0529"/>
<dbReference type="PANTHER" id="PTHR43630">
    <property type="entry name" value="POLY-BETA-1,6-N-ACETYL-D-GLUCOSAMINE SYNTHASE"/>
    <property type="match status" value="1"/>
</dbReference>